<feature type="compositionally biased region" description="Acidic residues" evidence="1">
    <location>
        <begin position="1"/>
        <end position="11"/>
    </location>
</feature>
<accession>A0A6A6SAI7</accession>
<feature type="compositionally biased region" description="Basic and acidic residues" evidence="1">
    <location>
        <begin position="989"/>
        <end position="998"/>
    </location>
</feature>
<name>A0A6A6SAI7_9PLEO</name>
<feature type="compositionally biased region" description="Basic and acidic residues" evidence="1">
    <location>
        <begin position="940"/>
        <end position="952"/>
    </location>
</feature>
<feature type="compositionally biased region" description="Basic and acidic residues" evidence="1">
    <location>
        <begin position="289"/>
        <end position="300"/>
    </location>
</feature>
<feature type="region of interest" description="Disordered" evidence="1">
    <location>
        <begin position="491"/>
        <end position="581"/>
    </location>
</feature>
<evidence type="ECO:0000313" key="3">
    <source>
        <dbReference type="Proteomes" id="UP000799753"/>
    </source>
</evidence>
<sequence length="1038" mass="116073">MGYEVEDEIDWSDSPLATTPPPAQDFGPSIEVEPYLSTPSFEDEDSGRKFEVRRTPTPFAESEHWELPYGEPLASPSTITSAASGPGLSRLKRAKIGIKFNHREPTKEDYSHFTLYQASQKTYEAVFLKTFLAHALHPQQVKACFDRTSDDLRHVEQYLQSVMTNVNQIVTKMIWNAHSRTINMMANDGKEYAHFWDFRQFNKYSFSDFSVANTVPVVHKLSESWHSDFSHPPMVRYTPKDYPVGKYTSPIEEIDEVAATLFKSRKLDDTLSSGRPVKHPSKHKKGRSLRTDAPRTERDCTSRRDWVNQLIAGSVPNESNKAHHPLAQADAFENTRCGSQIEPVDDIAPRLFNQDQEHPGIDEDAYITPTYDSNIGLRKDSPHEKTTHLETLVHHYGPNVLLDASAVIDREESIARQASKNAESRAKLIKDMFRRVMPRPASQKRYIGKPPTIKTIISRAVKKDIIKPPTPEVQERIDRAALIELTRRKAHVAGHKKARSTTKAIVQTQHHNETSRKAATNINPTKKAASNAKDTAKTGPNTPGTSSPESTHGQKTSSSSSPEVSHEESNTHPSGSKTLETHQALPPNAYFESTFDTEQLAWRCGIKHAMGYYYNAGDRRNCVGCFTAITHNPKAKRMDFYLPSRKYFYQPAPGITWTPSKDHGKTRRSKVLSHNSIAKEAFWSARNAGATDDEARRKAVEAVEAHLRPKTPPRQPTPEPSPEPIDLGPHPSGSLTMEHDQNLPEGAYWEESKEGERLAWRCDVNHALGRYYLAGNKYSCPGCGSNKNGLGKQKEMDFYLPSGVVVRQAAPGLNNWTVRKPYKTKCNQRQTNKPVALTHNQICSKKYWAAVEDGVKHDAALALAIKKTNIELDAQLEAKAKAKKEADQAKKKTATEQTRKIEKVTRKASRKVTKPSKGNGKSLGIAKSSEVVDSEEDSEQEKVASESSHSDTDSPALSEIFSDELTDDSSDGERLCRISRGVVLPSTGDARKRNHSELNDNDFESDQDDEDTGHRSKRHVSAISISSEDESISSSDSE</sequence>
<feature type="compositionally biased region" description="Pro residues" evidence="1">
    <location>
        <begin position="710"/>
        <end position="723"/>
    </location>
</feature>
<organism evidence="2 3">
    <name type="scientific">Massarina eburnea CBS 473.64</name>
    <dbReference type="NCBI Taxonomy" id="1395130"/>
    <lineage>
        <taxon>Eukaryota</taxon>
        <taxon>Fungi</taxon>
        <taxon>Dikarya</taxon>
        <taxon>Ascomycota</taxon>
        <taxon>Pezizomycotina</taxon>
        <taxon>Dothideomycetes</taxon>
        <taxon>Pleosporomycetidae</taxon>
        <taxon>Pleosporales</taxon>
        <taxon>Massarineae</taxon>
        <taxon>Massarinaceae</taxon>
        <taxon>Massarina</taxon>
    </lineage>
</organism>
<feature type="region of interest" description="Disordered" evidence="1">
    <location>
        <begin position="884"/>
        <end position="1038"/>
    </location>
</feature>
<proteinExistence type="predicted"/>
<feature type="compositionally biased region" description="Basic and acidic residues" evidence="1">
    <location>
        <begin position="884"/>
        <end position="905"/>
    </location>
</feature>
<feature type="compositionally biased region" description="Polar residues" evidence="1">
    <location>
        <begin position="538"/>
        <end position="556"/>
    </location>
</feature>
<protein>
    <submittedName>
        <fullName evidence="2">Uncharacterized protein</fullName>
    </submittedName>
</protein>
<evidence type="ECO:0000313" key="2">
    <source>
        <dbReference type="EMBL" id="KAF2644785.1"/>
    </source>
</evidence>
<feature type="region of interest" description="Disordered" evidence="1">
    <location>
        <begin position="270"/>
        <end position="300"/>
    </location>
</feature>
<feature type="compositionally biased region" description="Acidic residues" evidence="1">
    <location>
        <begin position="961"/>
        <end position="970"/>
    </location>
</feature>
<dbReference type="Proteomes" id="UP000799753">
    <property type="component" value="Unassembled WGS sequence"/>
</dbReference>
<reference evidence="2" key="1">
    <citation type="journal article" date="2020" name="Stud. Mycol.">
        <title>101 Dothideomycetes genomes: a test case for predicting lifestyles and emergence of pathogens.</title>
        <authorList>
            <person name="Haridas S."/>
            <person name="Albert R."/>
            <person name="Binder M."/>
            <person name="Bloem J."/>
            <person name="Labutti K."/>
            <person name="Salamov A."/>
            <person name="Andreopoulos B."/>
            <person name="Baker S."/>
            <person name="Barry K."/>
            <person name="Bills G."/>
            <person name="Bluhm B."/>
            <person name="Cannon C."/>
            <person name="Castanera R."/>
            <person name="Culley D."/>
            <person name="Daum C."/>
            <person name="Ezra D."/>
            <person name="Gonzalez J."/>
            <person name="Henrissat B."/>
            <person name="Kuo A."/>
            <person name="Liang C."/>
            <person name="Lipzen A."/>
            <person name="Lutzoni F."/>
            <person name="Magnuson J."/>
            <person name="Mondo S."/>
            <person name="Nolan M."/>
            <person name="Ohm R."/>
            <person name="Pangilinan J."/>
            <person name="Park H.-J."/>
            <person name="Ramirez L."/>
            <person name="Alfaro M."/>
            <person name="Sun H."/>
            <person name="Tritt A."/>
            <person name="Yoshinaga Y."/>
            <person name="Zwiers L.-H."/>
            <person name="Turgeon B."/>
            <person name="Goodwin S."/>
            <person name="Spatafora J."/>
            <person name="Crous P."/>
            <person name="Grigoriev I."/>
        </authorList>
    </citation>
    <scope>NUCLEOTIDE SEQUENCE</scope>
    <source>
        <strain evidence="2">CBS 473.64</strain>
    </source>
</reference>
<dbReference type="AlphaFoldDB" id="A0A6A6SAI7"/>
<dbReference type="EMBL" id="MU006778">
    <property type="protein sequence ID" value="KAF2644785.1"/>
    <property type="molecule type" value="Genomic_DNA"/>
</dbReference>
<feature type="region of interest" description="Disordered" evidence="1">
    <location>
        <begin position="703"/>
        <end position="740"/>
    </location>
</feature>
<feature type="region of interest" description="Disordered" evidence="1">
    <location>
        <begin position="1"/>
        <end position="50"/>
    </location>
</feature>
<keyword evidence="3" id="KW-1185">Reference proteome</keyword>
<dbReference type="OrthoDB" id="3792198at2759"/>
<feature type="compositionally biased region" description="Basic residues" evidence="1">
    <location>
        <begin position="276"/>
        <end position="288"/>
    </location>
</feature>
<feature type="compositionally biased region" description="Acidic residues" evidence="1">
    <location>
        <begin position="1027"/>
        <end position="1038"/>
    </location>
</feature>
<evidence type="ECO:0000256" key="1">
    <source>
        <dbReference type="SAM" id="MobiDB-lite"/>
    </source>
</evidence>
<feature type="compositionally biased region" description="Acidic residues" evidence="1">
    <location>
        <begin position="999"/>
        <end position="1011"/>
    </location>
</feature>
<feature type="compositionally biased region" description="Basic residues" evidence="1">
    <location>
        <begin position="491"/>
        <end position="500"/>
    </location>
</feature>
<gene>
    <name evidence="2" type="ORF">P280DRAFT_514253</name>
</gene>